<evidence type="ECO:0000313" key="2">
    <source>
        <dbReference type="EMBL" id="KWX70274.1"/>
    </source>
</evidence>
<comment type="caution">
    <text evidence="2">The sequence shown here is derived from an EMBL/GenBank/DDBJ whole genome shotgun (WGS) entry which is preliminary data.</text>
</comment>
<keyword evidence="1" id="KW-1133">Transmembrane helix</keyword>
<protein>
    <submittedName>
        <fullName evidence="2">Uncharacterized protein</fullName>
    </submittedName>
</protein>
<organism evidence="2 3">
    <name type="scientific">Paenibacillus riograndensis</name>
    <dbReference type="NCBI Taxonomy" id="483937"/>
    <lineage>
        <taxon>Bacteria</taxon>
        <taxon>Bacillati</taxon>
        <taxon>Bacillota</taxon>
        <taxon>Bacilli</taxon>
        <taxon>Bacillales</taxon>
        <taxon>Paenibacillaceae</taxon>
        <taxon>Paenibacillus</taxon>
        <taxon>Paenibacillus sonchi group</taxon>
    </lineage>
</organism>
<keyword evidence="3" id="KW-1185">Reference proteome</keyword>
<dbReference type="PATRIC" id="fig|483937.3.peg.1904"/>
<dbReference type="EMBL" id="LIRB01000148">
    <property type="protein sequence ID" value="KWX70274.1"/>
    <property type="molecule type" value="Genomic_DNA"/>
</dbReference>
<gene>
    <name evidence="2" type="ORF">AMQ84_29840</name>
</gene>
<evidence type="ECO:0000313" key="3">
    <source>
        <dbReference type="Proteomes" id="UP000070475"/>
    </source>
</evidence>
<accession>A0A132TG31</accession>
<keyword evidence="1" id="KW-0472">Membrane</keyword>
<dbReference type="AlphaFoldDB" id="A0A132TG31"/>
<dbReference type="Proteomes" id="UP000070475">
    <property type="component" value="Unassembled WGS sequence"/>
</dbReference>
<sequence length="194" mass="22506">MDNLQALVNKLPNKPMLLANTSYPFVQAIVSQEALILVLVIIICYITGLIFSEKHRFKREDKQDSEEQEIVSEDQQNEQEFFDVYAENKKLVTFINEKLHSQMKVDWKSVVNKDKWIVYYRWANMLSPNSTDRSNLQLMIAKPSYIARLFRLLSWLVLIPVLLAFAGDILQLNVTLESSAYYLPGCRRGDISDV</sequence>
<proteinExistence type="predicted"/>
<feature type="transmembrane region" description="Helical" evidence="1">
    <location>
        <begin position="149"/>
        <end position="170"/>
    </location>
</feature>
<evidence type="ECO:0000256" key="1">
    <source>
        <dbReference type="SAM" id="Phobius"/>
    </source>
</evidence>
<reference evidence="2 3" key="1">
    <citation type="submission" date="2015-08" db="EMBL/GenBank/DDBJ databases">
        <title>Genomes of Paenibacillus riograndensis.</title>
        <authorList>
            <person name="Sant'Anna F.H."/>
            <person name="Souza R."/>
            <person name="Ambrosini A."/>
            <person name="Bach E."/>
            <person name="Fernandes G."/>
            <person name="Balsanelli E."/>
            <person name="Baura V.A."/>
            <person name="Pedrosa F.O."/>
            <person name="Souza E.M."/>
            <person name="Passaglia L."/>
        </authorList>
    </citation>
    <scope>NUCLEOTIDE SEQUENCE [LARGE SCALE GENOMIC DNA]</scope>
    <source>
        <strain evidence="2 3">CAS34</strain>
    </source>
</reference>
<feature type="transmembrane region" description="Helical" evidence="1">
    <location>
        <begin position="34"/>
        <end position="52"/>
    </location>
</feature>
<keyword evidence="1" id="KW-0812">Transmembrane</keyword>
<name>A0A132TG31_9BACL</name>